<feature type="domain" description="Reverse transcriptase" evidence="1">
    <location>
        <begin position="82"/>
        <end position="226"/>
    </location>
</feature>
<sequence length="228" mass="26378">MNLDKVKKITEDEVWNAIETMPQNKSPEIDGLPVEFYKKIWPWLKEAITIMFNNTLDTEELSKTQTTGIITLLHKGGSRKILSNRRPISLLCSNCKMLTKILTLRLKNILPYIIVQEQTGGLANRDISQNLTTYRKIIEWFSSQDTYKGSNLREKGVAIGSMDFEKPYNMVDHTFLYEVLLKMGFSEIFIRNIKSLYEKSFSKVYVNGEMGKKIDLKRGVRQGCQLPR</sequence>
<comment type="caution">
    <text evidence="2">The sequence shown here is derived from an EMBL/GenBank/DDBJ whole genome shotgun (WGS) entry which is preliminary data.</text>
</comment>
<evidence type="ECO:0000313" key="3">
    <source>
        <dbReference type="Proteomes" id="UP000076858"/>
    </source>
</evidence>
<evidence type="ECO:0000259" key="1">
    <source>
        <dbReference type="Pfam" id="PF00078"/>
    </source>
</evidence>
<keyword evidence="3" id="KW-1185">Reference proteome</keyword>
<evidence type="ECO:0000313" key="2">
    <source>
        <dbReference type="EMBL" id="KZS00774.1"/>
    </source>
</evidence>
<protein>
    <submittedName>
        <fullName evidence="2">Pol-like protein</fullName>
    </submittedName>
</protein>
<dbReference type="PANTHER" id="PTHR31635:SF196">
    <property type="entry name" value="REVERSE TRANSCRIPTASE DOMAIN-CONTAINING PROTEIN-RELATED"/>
    <property type="match status" value="1"/>
</dbReference>
<accession>A0A162CY01</accession>
<proteinExistence type="predicted"/>
<reference evidence="2 3" key="1">
    <citation type="submission" date="2016-03" db="EMBL/GenBank/DDBJ databases">
        <title>EvidentialGene: Evidence-directed Construction of Genes on Genomes.</title>
        <authorList>
            <person name="Gilbert D.G."/>
            <person name="Choi J.-H."/>
            <person name="Mockaitis K."/>
            <person name="Colbourne J."/>
            <person name="Pfrender M."/>
        </authorList>
    </citation>
    <scope>NUCLEOTIDE SEQUENCE [LARGE SCALE GENOMIC DNA]</scope>
    <source>
        <strain evidence="2 3">Xinb3</strain>
        <tissue evidence="2">Complete organism</tissue>
    </source>
</reference>
<dbReference type="EMBL" id="LRGB01008567">
    <property type="protein sequence ID" value="KZS00774.1"/>
    <property type="molecule type" value="Genomic_DNA"/>
</dbReference>
<organism evidence="2 3">
    <name type="scientific">Daphnia magna</name>
    <dbReference type="NCBI Taxonomy" id="35525"/>
    <lineage>
        <taxon>Eukaryota</taxon>
        <taxon>Metazoa</taxon>
        <taxon>Ecdysozoa</taxon>
        <taxon>Arthropoda</taxon>
        <taxon>Crustacea</taxon>
        <taxon>Branchiopoda</taxon>
        <taxon>Diplostraca</taxon>
        <taxon>Cladocera</taxon>
        <taxon>Anomopoda</taxon>
        <taxon>Daphniidae</taxon>
        <taxon>Daphnia</taxon>
    </lineage>
</organism>
<dbReference type="PANTHER" id="PTHR31635">
    <property type="entry name" value="REVERSE TRANSCRIPTASE DOMAIN-CONTAINING PROTEIN-RELATED"/>
    <property type="match status" value="1"/>
</dbReference>
<dbReference type="Proteomes" id="UP000076858">
    <property type="component" value="Unassembled WGS sequence"/>
</dbReference>
<dbReference type="Pfam" id="PF00078">
    <property type="entry name" value="RVT_1"/>
    <property type="match status" value="1"/>
</dbReference>
<dbReference type="InterPro" id="IPR000477">
    <property type="entry name" value="RT_dom"/>
</dbReference>
<gene>
    <name evidence="2" type="ORF">APZ42_002790</name>
</gene>
<name>A0A162CY01_9CRUS</name>
<dbReference type="STRING" id="35525.A0A162CY01"/>
<dbReference type="AlphaFoldDB" id="A0A162CY01"/>